<keyword evidence="1" id="KW-0812">Transmembrane</keyword>
<dbReference type="EMBL" id="CP121196">
    <property type="protein sequence ID" value="XBH17854.1"/>
    <property type="molecule type" value="Genomic_DNA"/>
</dbReference>
<sequence>MSSVAREALQWLSNSGLRGSLNIGQIGSEAFVAMVKWAQRIVVGLVVAFVALYGGDWAVYKMRGSPQGSVAVSQTLVVPLKGNKSEYDYLGTSDMPCSVSIFSQDGKSPCWQLRRNRAQNTNL</sequence>
<name>A0AAU7DJ28_9BACT</name>
<keyword evidence="1" id="KW-1133">Transmembrane helix</keyword>
<dbReference type="AlphaFoldDB" id="A0AAU7DJ28"/>
<feature type="transmembrane region" description="Helical" evidence="1">
    <location>
        <begin position="37"/>
        <end position="55"/>
    </location>
</feature>
<evidence type="ECO:0000313" key="2">
    <source>
        <dbReference type="EMBL" id="XBH17854.1"/>
    </source>
</evidence>
<keyword evidence="1" id="KW-0472">Membrane</keyword>
<gene>
    <name evidence="2" type="ORF">P8935_00650</name>
</gene>
<proteinExistence type="predicted"/>
<dbReference type="RefSeq" id="WP_348263079.1">
    <property type="nucleotide sequence ID" value="NZ_CP121196.1"/>
</dbReference>
<evidence type="ECO:0000256" key="1">
    <source>
        <dbReference type="SAM" id="Phobius"/>
    </source>
</evidence>
<reference evidence="2" key="1">
    <citation type="submission" date="2023-03" db="EMBL/GenBank/DDBJ databases">
        <title>Edaphobacter sp.</title>
        <authorList>
            <person name="Huber K.J."/>
            <person name="Papendorf J."/>
            <person name="Pilke C."/>
            <person name="Bunk B."/>
            <person name="Sproeer C."/>
            <person name="Pester M."/>
        </authorList>
    </citation>
    <scope>NUCLEOTIDE SEQUENCE</scope>
    <source>
        <strain evidence="2">DSM 110680</strain>
    </source>
</reference>
<protein>
    <submittedName>
        <fullName evidence="2">Uncharacterized protein</fullName>
    </submittedName>
</protein>
<organism evidence="2">
    <name type="scientific">Telmatobacter sp. DSM 110680</name>
    <dbReference type="NCBI Taxonomy" id="3036704"/>
    <lineage>
        <taxon>Bacteria</taxon>
        <taxon>Pseudomonadati</taxon>
        <taxon>Acidobacteriota</taxon>
        <taxon>Terriglobia</taxon>
        <taxon>Terriglobales</taxon>
        <taxon>Acidobacteriaceae</taxon>
        <taxon>Telmatobacter</taxon>
    </lineage>
</organism>
<accession>A0AAU7DJ28</accession>